<dbReference type="GO" id="GO:0046872">
    <property type="term" value="F:metal ion binding"/>
    <property type="evidence" value="ECO:0007669"/>
    <property type="project" value="UniProtKB-UniRule"/>
</dbReference>
<evidence type="ECO:0000256" key="6">
    <source>
        <dbReference type="ARBA" id="ARBA00022679"/>
    </source>
</evidence>
<evidence type="ECO:0000313" key="14">
    <source>
        <dbReference type="Proteomes" id="UP000531216"/>
    </source>
</evidence>
<accession>A0A7W6BW62</accession>
<reference evidence="13 14" key="1">
    <citation type="submission" date="2020-08" db="EMBL/GenBank/DDBJ databases">
        <title>Genomic Encyclopedia of Type Strains, Phase IV (KMG-IV): sequencing the most valuable type-strain genomes for metagenomic binning, comparative biology and taxonomic classification.</title>
        <authorList>
            <person name="Goeker M."/>
        </authorList>
    </citation>
    <scope>NUCLEOTIDE SEQUENCE [LARGE SCALE GENOMIC DNA]</scope>
    <source>
        <strain evidence="13 14">DSM 25024</strain>
    </source>
</reference>
<comment type="cofactor">
    <cofactor evidence="1 11">
        <name>Mg(2+)</name>
        <dbReference type="ChEBI" id="CHEBI:18420"/>
    </cofactor>
</comment>
<dbReference type="InterPro" id="IPR001453">
    <property type="entry name" value="MoaB/Mog_dom"/>
</dbReference>
<evidence type="ECO:0000256" key="7">
    <source>
        <dbReference type="ARBA" id="ARBA00022723"/>
    </source>
</evidence>
<protein>
    <recommendedName>
        <fullName evidence="11">Molybdopterin molybdenumtransferase</fullName>
        <ecNumber evidence="11">2.10.1.1</ecNumber>
    </recommendedName>
</protein>
<keyword evidence="8 11" id="KW-0460">Magnesium</keyword>
<keyword evidence="7 11" id="KW-0479">Metal-binding</keyword>
<dbReference type="AlphaFoldDB" id="A0A7W6BW62"/>
<comment type="pathway">
    <text evidence="3 11">Cofactor biosynthesis; molybdopterin biosynthesis.</text>
</comment>
<evidence type="ECO:0000256" key="4">
    <source>
        <dbReference type="ARBA" id="ARBA00010763"/>
    </source>
</evidence>
<dbReference type="NCBIfam" id="NF045515">
    <property type="entry name" value="Glp_gephyrin"/>
    <property type="match status" value="1"/>
</dbReference>
<comment type="function">
    <text evidence="2 11">Catalyzes the insertion of molybdate into adenylated molybdopterin with the concomitant release of AMP.</text>
</comment>
<organism evidence="13 14">
    <name type="scientific">Aureimonas phyllosphaerae</name>
    <dbReference type="NCBI Taxonomy" id="1166078"/>
    <lineage>
        <taxon>Bacteria</taxon>
        <taxon>Pseudomonadati</taxon>
        <taxon>Pseudomonadota</taxon>
        <taxon>Alphaproteobacteria</taxon>
        <taxon>Hyphomicrobiales</taxon>
        <taxon>Aurantimonadaceae</taxon>
        <taxon>Aureimonas</taxon>
    </lineage>
</organism>
<evidence type="ECO:0000256" key="2">
    <source>
        <dbReference type="ARBA" id="ARBA00002901"/>
    </source>
</evidence>
<dbReference type="SMART" id="SM00852">
    <property type="entry name" value="MoCF_biosynth"/>
    <property type="match status" value="1"/>
</dbReference>
<keyword evidence="6 11" id="KW-0808">Transferase</keyword>
<sequence>MTLVPFDDAVERLLRDVSPVDGIEAIAIEDACGRVLPADLDARRTQPAFDASAMDGYAVRAADLTGPSPVLRVVGESAAGHAFSGSLSTGEAVRIFTGAPVPDGADAVVIQENTDRPAESEVRILERVEPGANIRRAGNDFRLSDVLAPAASRLTPAACALAASGGYGTIEVRRRVRVAIAATGDELVPPGTPAGPSQTVASNTLAISMIVHVIGGSVIDLGIIPDRRDDLASAIERAQNARADILVTVGGASVGDHDLVGPVLTEAGATLDFWRVAMRPGKPLMAGSLGPMRILGLPGNPASSLVTAELFLRPLIEKLSGAAPVRRRRRGILGLDVKANDKRTDFLRAHIQIDPAGSPCRVVPLPRQDSSLLSVFARADVLLVRPAFAPAAVAGEPCEYVMLTTG</sequence>
<dbReference type="InterPro" id="IPR005110">
    <property type="entry name" value="MoeA_linker/N"/>
</dbReference>
<evidence type="ECO:0000256" key="9">
    <source>
        <dbReference type="ARBA" id="ARBA00023150"/>
    </source>
</evidence>
<gene>
    <name evidence="13" type="ORF">GGR05_000952</name>
</gene>
<dbReference type="Pfam" id="PF03453">
    <property type="entry name" value="MoeA_N"/>
    <property type="match status" value="1"/>
</dbReference>
<dbReference type="GO" id="GO:0006777">
    <property type="term" value="P:Mo-molybdopterin cofactor biosynthetic process"/>
    <property type="evidence" value="ECO:0007669"/>
    <property type="project" value="UniProtKB-UniRule"/>
</dbReference>
<dbReference type="Gene3D" id="2.40.340.10">
    <property type="entry name" value="MoeA, C-terminal, domain IV"/>
    <property type="match status" value="1"/>
</dbReference>
<dbReference type="Gene3D" id="2.170.190.11">
    <property type="entry name" value="Molybdopterin biosynthesis moea protein, domain 3"/>
    <property type="match status" value="1"/>
</dbReference>
<evidence type="ECO:0000259" key="12">
    <source>
        <dbReference type="SMART" id="SM00852"/>
    </source>
</evidence>
<dbReference type="InterPro" id="IPR036425">
    <property type="entry name" value="MoaB/Mog-like_dom_sf"/>
</dbReference>
<dbReference type="RefSeq" id="WP_090964512.1">
    <property type="nucleotide sequence ID" value="NZ_FOOA01000013.1"/>
</dbReference>
<keyword evidence="5 11" id="KW-0500">Molybdenum</keyword>
<dbReference type="CDD" id="cd00887">
    <property type="entry name" value="MoeA"/>
    <property type="match status" value="1"/>
</dbReference>
<dbReference type="Pfam" id="PF00994">
    <property type="entry name" value="MoCF_biosynth"/>
    <property type="match status" value="1"/>
</dbReference>
<dbReference type="SUPFAM" id="SSF53218">
    <property type="entry name" value="Molybdenum cofactor biosynthesis proteins"/>
    <property type="match status" value="1"/>
</dbReference>
<dbReference type="FunFam" id="3.40.980.10:FF:000004">
    <property type="entry name" value="Molybdopterin molybdenumtransferase"/>
    <property type="match status" value="1"/>
</dbReference>
<dbReference type="Gene3D" id="3.40.980.10">
    <property type="entry name" value="MoaB/Mog-like domain"/>
    <property type="match status" value="1"/>
</dbReference>
<dbReference type="InterPro" id="IPR036135">
    <property type="entry name" value="MoeA_linker/N_sf"/>
</dbReference>
<keyword evidence="9 11" id="KW-0501">Molybdenum cofactor biosynthesis</keyword>
<evidence type="ECO:0000256" key="1">
    <source>
        <dbReference type="ARBA" id="ARBA00001946"/>
    </source>
</evidence>
<proteinExistence type="inferred from homology"/>
<dbReference type="Pfam" id="PF03454">
    <property type="entry name" value="MoeA_C"/>
    <property type="match status" value="1"/>
</dbReference>
<comment type="caution">
    <text evidence="13">The sequence shown here is derived from an EMBL/GenBank/DDBJ whole genome shotgun (WGS) entry which is preliminary data.</text>
</comment>
<evidence type="ECO:0000256" key="11">
    <source>
        <dbReference type="RuleBase" id="RU365090"/>
    </source>
</evidence>
<evidence type="ECO:0000256" key="10">
    <source>
        <dbReference type="ARBA" id="ARBA00047317"/>
    </source>
</evidence>
<dbReference type="Proteomes" id="UP000531216">
    <property type="component" value="Unassembled WGS sequence"/>
</dbReference>
<dbReference type="GO" id="GO:0005829">
    <property type="term" value="C:cytosol"/>
    <property type="evidence" value="ECO:0007669"/>
    <property type="project" value="TreeGrafter"/>
</dbReference>
<name>A0A7W6BW62_9HYPH</name>
<dbReference type="InterPro" id="IPR005111">
    <property type="entry name" value="MoeA_C_domain_IV"/>
</dbReference>
<dbReference type="Gene3D" id="3.90.105.10">
    <property type="entry name" value="Molybdopterin biosynthesis moea protein, domain 2"/>
    <property type="match status" value="1"/>
</dbReference>
<dbReference type="PANTHER" id="PTHR10192">
    <property type="entry name" value="MOLYBDOPTERIN BIOSYNTHESIS PROTEIN"/>
    <property type="match status" value="1"/>
</dbReference>
<dbReference type="SUPFAM" id="SSF63867">
    <property type="entry name" value="MoeA C-terminal domain-like"/>
    <property type="match status" value="1"/>
</dbReference>
<dbReference type="FunFam" id="2.170.190.11:FF:000001">
    <property type="entry name" value="Molybdopterin molybdenumtransferase"/>
    <property type="match status" value="1"/>
</dbReference>
<feature type="domain" description="MoaB/Mog" evidence="12">
    <location>
        <begin position="179"/>
        <end position="318"/>
    </location>
</feature>
<evidence type="ECO:0000256" key="8">
    <source>
        <dbReference type="ARBA" id="ARBA00022842"/>
    </source>
</evidence>
<evidence type="ECO:0000256" key="5">
    <source>
        <dbReference type="ARBA" id="ARBA00022505"/>
    </source>
</evidence>
<dbReference type="SUPFAM" id="SSF63882">
    <property type="entry name" value="MoeA N-terminal region -like"/>
    <property type="match status" value="1"/>
</dbReference>
<dbReference type="InterPro" id="IPR036688">
    <property type="entry name" value="MoeA_C_domain_IV_sf"/>
</dbReference>
<dbReference type="EC" id="2.10.1.1" evidence="11"/>
<evidence type="ECO:0000256" key="3">
    <source>
        <dbReference type="ARBA" id="ARBA00005046"/>
    </source>
</evidence>
<dbReference type="EMBL" id="JACIDO010000001">
    <property type="protein sequence ID" value="MBB3934841.1"/>
    <property type="molecule type" value="Genomic_DNA"/>
</dbReference>
<dbReference type="UniPathway" id="UPA00344"/>
<keyword evidence="14" id="KW-1185">Reference proteome</keyword>
<dbReference type="OrthoDB" id="9804758at2"/>
<evidence type="ECO:0000313" key="13">
    <source>
        <dbReference type="EMBL" id="MBB3934841.1"/>
    </source>
</evidence>
<dbReference type="GO" id="GO:0061599">
    <property type="term" value="F:molybdopterin molybdotransferase activity"/>
    <property type="evidence" value="ECO:0007669"/>
    <property type="project" value="UniProtKB-UniRule"/>
</dbReference>
<dbReference type="PANTHER" id="PTHR10192:SF5">
    <property type="entry name" value="GEPHYRIN"/>
    <property type="match status" value="1"/>
</dbReference>
<dbReference type="InterPro" id="IPR038987">
    <property type="entry name" value="MoeA-like"/>
</dbReference>
<comment type="similarity">
    <text evidence="4 11">Belongs to the MoeA family.</text>
</comment>
<comment type="catalytic activity">
    <reaction evidence="10">
        <text>adenylyl-molybdopterin + molybdate = Mo-molybdopterin + AMP + H(+)</text>
        <dbReference type="Rhea" id="RHEA:35047"/>
        <dbReference type="ChEBI" id="CHEBI:15378"/>
        <dbReference type="ChEBI" id="CHEBI:36264"/>
        <dbReference type="ChEBI" id="CHEBI:62727"/>
        <dbReference type="ChEBI" id="CHEBI:71302"/>
        <dbReference type="ChEBI" id="CHEBI:456215"/>
        <dbReference type="EC" id="2.10.1.1"/>
    </reaction>
</comment>